<comment type="pathway">
    <text evidence="2">Lipid metabolism; fatty acid beta-oxidation.</text>
</comment>
<dbReference type="GO" id="GO:0000981">
    <property type="term" value="F:DNA-binding transcription factor activity, RNA polymerase II-specific"/>
    <property type="evidence" value="ECO:0007669"/>
    <property type="project" value="InterPro"/>
</dbReference>
<dbReference type="CDD" id="cd00067">
    <property type="entry name" value="GAL4"/>
    <property type="match status" value="1"/>
</dbReference>
<keyword evidence="5" id="KW-0576">Peroxisome</keyword>
<dbReference type="PANTHER" id="PTHR43684">
    <property type="match status" value="1"/>
</dbReference>
<keyword evidence="6" id="KW-0413">Isomerase</keyword>
<dbReference type="InterPro" id="IPR021858">
    <property type="entry name" value="Fun_TF"/>
</dbReference>
<name>A0A1V8SLR8_9PEZI</name>
<comment type="similarity">
    <text evidence="3">Belongs to the enoyl-CoA hydratase/isomerase family.</text>
</comment>
<dbReference type="InterPro" id="IPR051053">
    <property type="entry name" value="ECH/Chromodomain_protein"/>
</dbReference>
<evidence type="ECO:0000259" key="8">
    <source>
        <dbReference type="Pfam" id="PF00172"/>
    </source>
</evidence>
<protein>
    <recommendedName>
        <fullName evidence="8">Zn(2)-C6 fungal-type domain-containing protein</fullName>
    </recommendedName>
</protein>
<dbReference type="Gene3D" id="3.90.226.10">
    <property type="entry name" value="2-enoyl-CoA Hydratase, Chain A, domain 1"/>
    <property type="match status" value="1"/>
</dbReference>
<sequence>MADLDPKKAVTLEYRGKIAIITISNEKKLNAMTQDLYFRLSQLMREVALREDIFVTVLTAKGRYFSAGADVSISRAAQPGVDPYKHWLTSFLANNLNTTQAFYSHPKILVTALNGPAVGLSAAIISHSDFIYAAPHAFILTPFSSLGLVSEGLVSHSFVKRMGIAKANEALIMSKRITSDELVQCGFVNKVFDTKPNESDKFLELVLNEVNERLGDHLVQDSMTKIKALIRKPDRETLDAQGVAEVFGGLERFMAGIPQKEFERIASGQKKHKLKVRCDLERPACSKCVRRRVVCEGYERAQGAVEWVDQSESTAQRAGIQYLRTHAFQESDSTIGDAVILFRDRTSPTTSPATSARTLSPRTLSSPAANRAQFYETFIDVYSPKNVSSRSQGFDYMRMVVLLAPSSPVLTDSLDALSLVQVGSLREDQRLLQESTVQLGKALRGASRAIASSETNDDGILAAVSVLALCEFYNHIQGAASSWFQHLAGFDQILLARGPQAVSTKLSMLMLYNSRHAGLSRSLIRRKADPFATPEWQAVLRRVPLGPAVYWMSLALQIPGLLERHDSLDLRSADSAEAAVKLLADCERLDEEIRKWYEGFLIGLRAQNLAPYMELPIEDFDAFCNLVQDRTLKTGFVFLDQKFAFMHSQYWCCIYYLRSTLASLRQRMRSVSNTPVDKALSPNAADDELLDLVFSLCKCLPAFAEPVTGAHGHIAMFLPLGVAETYCHAKGMVDWVNFLADVSANVFNRGLNRPSIRQVDRAITPVESP</sequence>
<dbReference type="Pfam" id="PF00378">
    <property type="entry name" value="ECH_1"/>
    <property type="match status" value="1"/>
</dbReference>
<dbReference type="AlphaFoldDB" id="A0A1V8SLR8"/>
<keyword evidence="7" id="KW-0539">Nucleus</keyword>
<dbReference type="InterPro" id="IPR036864">
    <property type="entry name" value="Zn2-C6_fun-type_DNA-bd_sf"/>
</dbReference>
<dbReference type="FunFam" id="3.90.226.10:FF:000048">
    <property type="entry name" value="3,2-trans-enoyl-CoA isomerase"/>
    <property type="match status" value="1"/>
</dbReference>
<evidence type="ECO:0000313" key="9">
    <source>
        <dbReference type="EMBL" id="OQN99890.1"/>
    </source>
</evidence>
<evidence type="ECO:0000256" key="6">
    <source>
        <dbReference type="ARBA" id="ARBA00023235"/>
    </source>
</evidence>
<evidence type="ECO:0000256" key="5">
    <source>
        <dbReference type="ARBA" id="ARBA00023140"/>
    </source>
</evidence>
<accession>A0A1V8SLR8</accession>
<evidence type="ECO:0000256" key="4">
    <source>
        <dbReference type="ARBA" id="ARBA00023026"/>
    </source>
</evidence>
<dbReference type="InterPro" id="IPR001753">
    <property type="entry name" value="Enoyl-CoA_hydra/iso"/>
</dbReference>
<keyword evidence="4" id="KW-0843">Virulence</keyword>
<gene>
    <name evidence="9" type="ORF">B0A48_14095</name>
</gene>
<dbReference type="SUPFAM" id="SSF52096">
    <property type="entry name" value="ClpP/crotonase"/>
    <property type="match status" value="1"/>
</dbReference>
<dbReference type="Pfam" id="PF11951">
    <property type="entry name" value="Fungal_trans_2"/>
    <property type="match status" value="1"/>
</dbReference>
<dbReference type="InterPro" id="IPR001138">
    <property type="entry name" value="Zn2Cys6_DnaBD"/>
</dbReference>
<evidence type="ECO:0000256" key="1">
    <source>
        <dbReference type="ARBA" id="ARBA00004275"/>
    </source>
</evidence>
<dbReference type="GO" id="GO:0008270">
    <property type="term" value="F:zinc ion binding"/>
    <property type="evidence" value="ECO:0007669"/>
    <property type="project" value="InterPro"/>
</dbReference>
<dbReference type="Gene3D" id="4.10.240.10">
    <property type="entry name" value="Zn(2)-C6 fungal-type DNA-binding domain"/>
    <property type="match status" value="1"/>
</dbReference>
<dbReference type="OrthoDB" id="448450at2759"/>
<dbReference type="STRING" id="1507870.A0A1V8SLR8"/>
<evidence type="ECO:0000313" key="10">
    <source>
        <dbReference type="Proteomes" id="UP000192596"/>
    </source>
</evidence>
<evidence type="ECO:0000256" key="3">
    <source>
        <dbReference type="ARBA" id="ARBA00005254"/>
    </source>
</evidence>
<dbReference type="InterPro" id="IPR029045">
    <property type="entry name" value="ClpP/crotonase-like_dom_sf"/>
</dbReference>
<evidence type="ECO:0000256" key="7">
    <source>
        <dbReference type="ARBA" id="ARBA00023242"/>
    </source>
</evidence>
<dbReference type="GO" id="GO:0004165">
    <property type="term" value="F:delta(3)-delta(2)-enoyl-CoA isomerase activity"/>
    <property type="evidence" value="ECO:0007669"/>
    <property type="project" value="UniProtKB-ARBA"/>
</dbReference>
<keyword evidence="10" id="KW-1185">Reference proteome</keyword>
<dbReference type="Pfam" id="PF00172">
    <property type="entry name" value="Zn_clus"/>
    <property type="match status" value="1"/>
</dbReference>
<dbReference type="GO" id="GO:0006635">
    <property type="term" value="P:fatty acid beta-oxidation"/>
    <property type="evidence" value="ECO:0007669"/>
    <property type="project" value="TreeGrafter"/>
</dbReference>
<comment type="caution">
    <text evidence="9">The sequence shown here is derived from an EMBL/GenBank/DDBJ whole genome shotgun (WGS) entry which is preliminary data.</text>
</comment>
<dbReference type="GO" id="GO:0005782">
    <property type="term" value="C:peroxisomal matrix"/>
    <property type="evidence" value="ECO:0007669"/>
    <property type="project" value="TreeGrafter"/>
</dbReference>
<dbReference type="InParanoid" id="A0A1V8SLR8"/>
<dbReference type="PANTHER" id="PTHR43684:SF1">
    <property type="entry name" value="ENOYL-COA DELTA ISOMERASE 2"/>
    <property type="match status" value="1"/>
</dbReference>
<proteinExistence type="inferred from homology"/>
<dbReference type="Proteomes" id="UP000192596">
    <property type="component" value="Unassembled WGS sequence"/>
</dbReference>
<dbReference type="EMBL" id="NAJO01000037">
    <property type="protein sequence ID" value="OQN99890.1"/>
    <property type="molecule type" value="Genomic_DNA"/>
</dbReference>
<comment type="subcellular location">
    <subcellularLocation>
        <location evidence="1">Peroxisome</location>
    </subcellularLocation>
</comment>
<organism evidence="9 10">
    <name type="scientific">Cryoendolithus antarcticus</name>
    <dbReference type="NCBI Taxonomy" id="1507870"/>
    <lineage>
        <taxon>Eukaryota</taxon>
        <taxon>Fungi</taxon>
        <taxon>Dikarya</taxon>
        <taxon>Ascomycota</taxon>
        <taxon>Pezizomycotina</taxon>
        <taxon>Dothideomycetes</taxon>
        <taxon>Dothideomycetidae</taxon>
        <taxon>Cladosporiales</taxon>
        <taxon>Cladosporiaceae</taxon>
        <taxon>Cryoendolithus</taxon>
    </lineage>
</organism>
<reference evidence="10" key="1">
    <citation type="submission" date="2017-03" db="EMBL/GenBank/DDBJ databases">
        <title>Genomes of endolithic fungi from Antarctica.</title>
        <authorList>
            <person name="Coleine C."/>
            <person name="Masonjones S."/>
            <person name="Stajich J.E."/>
        </authorList>
    </citation>
    <scope>NUCLEOTIDE SEQUENCE [LARGE SCALE GENOMIC DNA]</scope>
    <source>
        <strain evidence="10">CCFEE 5527</strain>
    </source>
</reference>
<evidence type="ECO:0000256" key="2">
    <source>
        <dbReference type="ARBA" id="ARBA00005005"/>
    </source>
</evidence>
<dbReference type="CDD" id="cd06558">
    <property type="entry name" value="crotonase-like"/>
    <property type="match status" value="1"/>
</dbReference>
<feature type="domain" description="Zn(2)-C6 fungal-type" evidence="8">
    <location>
        <begin position="272"/>
        <end position="302"/>
    </location>
</feature>